<evidence type="ECO:0008006" key="3">
    <source>
        <dbReference type="Google" id="ProtNLM"/>
    </source>
</evidence>
<dbReference type="Pfam" id="PF13289">
    <property type="entry name" value="SIR2_2"/>
    <property type="match status" value="1"/>
</dbReference>
<comment type="caution">
    <text evidence="1">The sequence shown here is derived from an EMBL/GenBank/DDBJ whole genome shotgun (WGS) entry which is preliminary data.</text>
</comment>
<reference evidence="1 2" key="1">
    <citation type="submission" date="2023-10" db="EMBL/GenBank/DDBJ databases">
        <title>Sorlinia euscelidii gen. nov., sp. nov., an acetic acid bacteria isolated from the gut of Euscelidius variegatus emitter.</title>
        <authorList>
            <person name="Michoud G."/>
            <person name="Marasco R."/>
            <person name="Seferji K."/>
            <person name="Gonella E."/>
            <person name="Garuglieri E."/>
            <person name="Alma A."/>
            <person name="Mapelli F."/>
            <person name="Borin S."/>
            <person name="Daffonchio D."/>
            <person name="Crotti E."/>
        </authorList>
    </citation>
    <scope>NUCLEOTIDE SEQUENCE [LARGE SCALE GENOMIC DNA]</scope>
    <source>
        <strain evidence="1 2">EV16P</strain>
    </source>
</reference>
<dbReference type="Proteomes" id="UP001312908">
    <property type="component" value="Unassembled WGS sequence"/>
</dbReference>
<dbReference type="EMBL" id="JAWJZY010000001">
    <property type="protein sequence ID" value="MEE8657650.1"/>
    <property type="molecule type" value="Genomic_DNA"/>
</dbReference>
<dbReference type="Gene3D" id="3.40.50.1220">
    <property type="entry name" value="TPP-binding domain"/>
    <property type="match status" value="1"/>
</dbReference>
<organism evidence="1 2">
    <name type="scientific">Sorlinia euscelidii</name>
    <dbReference type="NCBI Taxonomy" id="3081148"/>
    <lineage>
        <taxon>Bacteria</taxon>
        <taxon>Pseudomonadati</taxon>
        <taxon>Pseudomonadota</taxon>
        <taxon>Alphaproteobacteria</taxon>
        <taxon>Acetobacterales</taxon>
        <taxon>Acetobacteraceae</taxon>
        <taxon>Sorlinia</taxon>
    </lineage>
</organism>
<accession>A0ABU7TYV3</accession>
<protein>
    <recommendedName>
        <fullName evidence="3">SIR2-like domain-containing protein</fullName>
    </recommendedName>
</protein>
<sequence length="581" mass="65736">MPDMSPITSLAFSMRSKPGAYAMLLGSGISSAAGIPTGWGVVIELIKKLAAAEGHDCGDRPEEWYKSAFGSPPSYSELLEKLFKTETDRQQYLKRLFEPTPEEREQGKKLPTNAHHVIAELMEKGLVKVVVTTNFDRLLEQALASRGVPHVVIDSPSKAKGMMPLRFERSCIIKVHGDYLDPQILNIEKELGSFDPATLNLIKQVFDDYGVVVCGWSATYDTALREAINGTVDRRFSWYWTRRDPLEKAAQSVVDDRKASLIDIESADKFFADLMSRIHGLEEFDRPHPLDVAAAVGAAKRYVGDNSKRVQLYDLYHDALTDALTNWFDRPPQEPVILSPQTMCDRIKAYDASAETIVSLTATVGRWTSGEFDSFLLDAVSESVRNEPYHFDTPHQSWEPVCEYPARLLYYTTGMVSLLTNRPSLFSELMLTPTPSERNLDSVAAVRFRFALNPYPAMFSPLFGGVGKAVPLSTWMYTKLREPFRSLVRSDEHYELLFDTFEFYHAILYRALHPSNLAGMPSGKWCVVQQDREAMIQSLEHQRLRYGGRAFVQECMKNMGKTWNLEFLLEGIQNICAQMNF</sequence>
<proteinExistence type="predicted"/>
<dbReference type="SUPFAM" id="SSF52467">
    <property type="entry name" value="DHS-like NAD/FAD-binding domain"/>
    <property type="match status" value="1"/>
</dbReference>
<evidence type="ECO:0000313" key="2">
    <source>
        <dbReference type="Proteomes" id="UP001312908"/>
    </source>
</evidence>
<name>A0ABU7TYV3_9PROT</name>
<dbReference type="RefSeq" id="WP_418115693.1">
    <property type="nucleotide sequence ID" value="NZ_JAWJZZ010000008.1"/>
</dbReference>
<gene>
    <name evidence="1" type="ORF">DOFOFD_01305</name>
</gene>
<keyword evidence="2" id="KW-1185">Reference proteome</keyword>
<evidence type="ECO:0000313" key="1">
    <source>
        <dbReference type="EMBL" id="MEE8657650.1"/>
    </source>
</evidence>
<dbReference type="InterPro" id="IPR029035">
    <property type="entry name" value="DHS-like_NAD/FAD-binding_dom"/>
</dbReference>